<dbReference type="AlphaFoldDB" id="A0A0E9XEG5"/>
<reference evidence="1" key="2">
    <citation type="journal article" date="2015" name="Fish Shellfish Immunol.">
        <title>Early steps in the European eel (Anguilla anguilla)-Vibrio vulnificus interaction in the gills: Role of the RtxA13 toxin.</title>
        <authorList>
            <person name="Callol A."/>
            <person name="Pajuelo D."/>
            <person name="Ebbesson L."/>
            <person name="Teles M."/>
            <person name="MacKenzie S."/>
            <person name="Amaro C."/>
        </authorList>
    </citation>
    <scope>NUCLEOTIDE SEQUENCE</scope>
</reference>
<organism evidence="1">
    <name type="scientific">Anguilla anguilla</name>
    <name type="common">European freshwater eel</name>
    <name type="synonym">Muraena anguilla</name>
    <dbReference type="NCBI Taxonomy" id="7936"/>
    <lineage>
        <taxon>Eukaryota</taxon>
        <taxon>Metazoa</taxon>
        <taxon>Chordata</taxon>
        <taxon>Craniata</taxon>
        <taxon>Vertebrata</taxon>
        <taxon>Euteleostomi</taxon>
        <taxon>Actinopterygii</taxon>
        <taxon>Neopterygii</taxon>
        <taxon>Teleostei</taxon>
        <taxon>Anguilliformes</taxon>
        <taxon>Anguillidae</taxon>
        <taxon>Anguilla</taxon>
    </lineage>
</organism>
<name>A0A0E9XEG5_ANGAN</name>
<sequence>MGTVEAPLGHLDIDKSMLGLKVLDLPNNSNGSLNGLNIQCISFPIHNLAKYCQDTSLLHSL</sequence>
<dbReference type="EMBL" id="GBXM01007435">
    <property type="protein sequence ID" value="JAI01143.1"/>
    <property type="molecule type" value="Transcribed_RNA"/>
</dbReference>
<protein>
    <submittedName>
        <fullName evidence="1">Uncharacterized protein</fullName>
    </submittedName>
</protein>
<reference evidence="1" key="1">
    <citation type="submission" date="2014-11" db="EMBL/GenBank/DDBJ databases">
        <authorList>
            <person name="Amaro Gonzalez C."/>
        </authorList>
    </citation>
    <scope>NUCLEOTIDE SEQUENCE</scope>
</reference>
<proteinExistence type="predicted"/>
<accession>A0A0E9XEG5</accession>
<evidence type="ECO:0000313" key="1">
    <source>
        <dbReference type="EMBL" id="JAI01143.1"/>
    </source>
</evidence>